<keyword evidence="3" id="KW-1185">Reference proteome</keyword>
<reference evidence="2 3" key="1">
    <citation type="submission" date="2018-11" db="EMBL/GenBank/DDBJ databases">
        <authorList>
            <person name="Jang G.I."/>
            <person name="Hwang C.Y."/>
        </authorList>
    </citation>
    <scope>NUCLEOTIDE SEQUENCE [LARGE SCALE GENOMIC DNA]</scope>
    <source>
        <strain evidence="2 3">SSM26</strain>
    </source>
</reference>
<dbReference type="PANTHER" id="PTHR37953">
    <property type="entry name" value="UPF0127 PROTEIN MJ1496"/>
    <property type="match status" value="1"/>
</dbReference>
<keyword evidence="1" id="KW-0732">Signal</keyword>
<dbReference type="Gene3D" id="2.60.120.1140">
    <property type="entry name" value="Protein of unknown function DUF192"/>
    <property type="match status" value="1"/>
</dbReference>
<dbReference type="InterPro" id="IPR003795">
    <property type="entry name" value="DUF192"/>
</dbReference>
<evidence type="ECO:0000313" key="2">
    <source>
        <dbReference type="EMBL" id="ROZ87771.1"/>
    </source>
</evidence>
<sequence length="150" mass="16228">MKIRCLIAVMACSWAVSVTAEPLEQTLMLGSESFTFDVAADPETRRQGLMGRELADNTGMLFDFPVGTRPAIWMHNMQISLDLLFVSASGRIEHIFPEVPPCAQMPCSIYQAAEPLRYVLEVPAGTVGAMGLKQGQTLDMSGLPASPPAN</sequence>
<dbReference type="EMBL" id="RKKU01000002">
    <property type="protein sequence ID" value="ROZ87771.1"/>
    <property type="molecule type" value="Genomic_DNA"/>
</dbReference>
<accession>A0ABX9XLQ7</accession>
<organism evidence="2 3">
    <name type="scientific">Pseudomonas neustonica</name>
    <dbReference type="NCBI Taxonomy" id="2487346"/>
    <lineage>
        <taxon>Bacteria</taxon>
        <taxon>Pseudomonadati</taxon>
        <taxon>Pseudomonadota</taxon>
        <taxon>Gammaproteobacteria</taxon>
        <taxon>Pseudomonadales</taxon>
        <taxon>Pseudomonadaceae</taxon>
        <taxon>Pseudomonas</taxon>
    </lineage>
</organism>
<protein>
    <submittedName>
        <fullName evidence="2">DUF192 domain-containing protein</fullName>
    </submittedName>
</protein>
<dbReference type="InterPro" id="IPR038695">
    <property type="entry name" value="Saro_0823-like_sf"/>
</dbReference>
<dbReference type="Pfam" id="PF02643">
    <property type="entry name" value="DUF192"/>
    <property type="match status" value="1"/>
</dbReference>
<comment type="caution">
    <text evidence="2">The sequence shown here is derived from an EMBL/GenBank/DDBJ whole genome shotgun (WGS) entry which is preliminary data.</text>
</comment>
<dbReference type="Proteomes" id="UP000275199">
    <property type="component" value="Unassembled WGS sequence"/>
</dbReference>
<dbReference type="PANTHER" id="PTHR37953:SF1">
    <property type="entry name" value="UPF0127 PROTEIN MJ1496"/>
    <property type="match status" value="1"/>
</dbReference>
<feature type="signal peptide" evidence="1">
    <location>
        <begin position="1"/>
        <end position="20"/>
    </location>
</feature>
<feature type="chain" id="PRO_5045738266" evidence="1">
    <location>
        <begin position="21"/>
        <end position="150"/>
    </location>
</feature>
<gene>
    <name evidence="2" type="ORF">EF096_02580</name>
</gene>
<evidence type="ECO:0000256" key="1">
    <source>
        <dbReference type="SAM" id="SignalP"/>
    </source>
</evidence>
<evidence type="ECO:0000313" key="3">
    <source>
        <dbReference type="Proteomes" id="UP000275199"/>
    </source>
</evidence>
<proteinExistence type="predicted"/>
<name>A0ABX9XLQ7_9PSED</name>